<keyword evidence="2" id="KW-0472">Membrane</keyword>
<proteinExistence type="predicted"/>
<dbReference type="EMBL" id="VDFY01000078">
    <property type="protein sequence ID" value="TNH31332.1"/>
    <property type="molecule type" value="Genomic_DNA"/>
</dbReference>
<evidence type="ECO:0000256" key="1">
    <source>
        <dbReference type="SAM" id="Coils"/>
    </source>
</evidence>
<protein>
    <submittedName>
        <fullName evidence="3">Uncharacterized protein</fullName>
    </submittedName>
</protein>
<dbReference type="OrthoDB" id="3345261at2"/>
<feature type="transmembrane region" description="Helical" evidence="2">
    <location>
        <begin position="159"/>
        <end position="186"/>
    </location>
</feature>
<dbReference type="Proteomes" id="UP000306145">
    <property type="component" value="Unassembled WGS sequence"/>
</dbReference>
<dbReference type="RefSeq" id="WP_139582543.1">
    <property type="nucleotide sequence ID" value="NZ_VDFY01000078.1"/>
</dbReference>
<organism evidence="3 4">
    <name type="scientific">Micromonospora orduensis</name>
    <dbReference type="NCBI Taxonomy" id="1420891"/>
    <lineage>
        <taxon>Bacteria</taxon>
        <taxon>Bacillati</taxon>
        <taxon>Actinomycetota</taxon>
        <taxon>Actinomycetes</taxon>
        <taxon>Micromonosporales</taxon>
        <taxon>Micromonosporaceae</taxon>
        <taxon>Micromonospora</taxon>
    </lineage>
</organism>
<comment type="caution">
    <text evidence="3">The sequence shown here is derived from an EMBL/GenBank/DDBJ whole genome shotgun (WGS) entry which is preliminary data.</text>
</comment>
<evidence type="ECO:0000256" key="2">
    <source>
        <dbReference type="SAM" id="Phobius"/>
    </source>
</evidence>
<reference evidence="3 4" key="1">
    <citation type="submission" date="2019-06" db="EMBL/GenBank/DDBJ databases">
        <title>Micromonospora ordensis sp. nov., isolated from deep marine sediment.</title>
        <authorList>
            <person name="Veyisoglu A."/>
            <person name="Carro L."/>
            <person name="Klenk H.-P."/>
            <person name="Sahin N."/>
        </authorList>
    </citation>
    <scope>NUCLEOTIDE SEQUENCE [LARGE SCALE GENOMIC DNA]</scope>
    <source>
        <strain evidence="3 4">S2509</strain>
    </source>
</reference>
<evidence type="ECO:0000313" key="4">
    <source>
        <dbReference type="Proteomes" id="UP000306145"/>
    </source>
</evidence>
<keyword evidence="4" id="KW-1185">Reference proteome</keyword>
<accession>A0A5C4QZ79</accession>
<feature type="transmembrane region" description="Helical" evidence="2">
    <location>
        <begin position="263"/>
        <end position="284"/>
    </location>
</feature>
<feature type="coiled-coil region" evidence="1">
    <location>
        <begin position="296"/>
        <end position="323"/>
    </location>
</feature>
<feature type="transmembrane region" description="Helical" evidence="2">
    <location>
        <begin position="231"/>
        <end position="251"/>
    </location>
</feature>
<sequence length="447" mass="49430">MTDGTIHTNGRAPRWVAPASCAGAPADPIGLGPTRYEENPDDLEAAALLRAFTAGNASVRQSQAPVNTASAEVVARYHAARARIDQVDRFRARGSVVEALDENDRVVRRHASDGPEDRRRRAMHPRLLWFVLGLSALFDASFIGSLMQQIFDVDWKHPLFYFAYLPGVGIAVCLYAAGVELATHLLRRRDRLSRRLELPPLNPAVALRRIFWDWRPEPLERREDDLPWSRLPGPVLFGALVLGLLGVAALVRAQSEAAEFEWLAVYQPAFVVLLILLSIGAIAVKVQSHNPYADSSERAEHRIADAEDRADRLVQEARDAVAAHGQSWDALQSAVSAAKATAREVVEEACAVLLETRSRRRKREDVKLALPLVRLAWPEENGSFPREDTQLPGLDLHLLDYATKAADRYRPEDLESCLQAAVDKLNSQFEALRTAADDPPPGDVAPA</sequence>
<gene>
    <name evidence="3" type="ORF">FHG89_02905</name>
</gene>
<keyword evidence="1" id="KW-0175">Coiled coil</keyword>
<keyword evidence="2" id="KW-1133">Transmembrane helix</keyword>
<name>A0A5C4QZ79_9ACTN</name>
<feature type="transmembrane region" description="Helical" evidence="2">
    <location>
        <begin position="127"/>
        <end position="147"/>
    </location>
</feature>
<keyword evidence="2" id="KW-0812">Transmembrane</keyword>
<evidence type="ECO:0000313" key="3">
    <source>
        <dbReference type="EMBL" id="TNH31332.1"/>
    </source>
</evidence>
<dbReference type="AlphaFoldDB" id="A0A5C4QZ79"/>